<feature type="region of interest" description="Disordered" evidence="1">
    <location>
        <begin position="114"/>
        <end position="134"/>
    </location>
</feature>
<gene>
    <name evidence="2" type="ORF">LWI29_002202</name>
</gene>
<reference evidence="2" key="1">
    <citation type="journal article" date="2022" name="Plant J.">
        <title>Strategies of tolerance reflected in two North American maple genomes.</title>
        <authorList>
            <person name="McEvoy S.L."/>
            <person name="Sezen U.U."/>
            <person name="Trouern-Trend A."/>
            <person name="McMahon S.M."/>
            <person name="Schaberg P.G."/>
            <person name="Yang J."/>
            <person name="Wegrzyn J.L."/>
            <person name="Swenson N.G."/>
        </authorList>
    </citation>
    <scope>NUCLEOTIDE SEQUENCE</scope>
    <source>
        <strain evidence="2">NS2018</strain>
    </source>
</reference>
<dbReference type="EMBL" id="JAUESC010000384">
    <property type="protein sequence ID" value="KAK0580459.1"/>
    <property type="molecule type" value="Genomic_DNA"/>
</dbReference>
<comment type="caution">
    <text evidence="2">The sequence shown here is derived from an EMBL/GenBank/DDBJ whole genome shotgun (WGS) entry which is preliminary data.</text>
</comment>
<accession>A0AA39RU86</accession>
<sequence>MAPESTLIAEQNKAFENALAIYSDKDITEERVTKLVSEQGSDLQNFLMPETRSGHSYNIMDQGSTIPNPPNPLPKLDANTSQASSNFQQQLDQMSQTLNMVLHRLDVFDERSSQEVGRLPREARRVPRRREGIM</sequence>
<proteinExistence type="predicted"/>
<feature type="region of interest" description="Disordered" evidence="1">
    <location>
        <begin position="53"/>
        <end position="86"/>
    </location>
</feature>
<evidence type="ECO:0000313" key="2">
    <source>
        <dbReference type="EMBL" id="KAK0580459.1"/>
    </source>
</evidence>
<dbReference type="Proteomes" id="UP001168877">
    <property type="component" value="Unassembled WGS sequence"/>
</dbReference>
<evidence type="ECO:0000256" key="1">
    <source>
        <dbReference type="SAM" id="MobiDB-lite"/>
    </source>
</evidence>
<evidence type="ECO:0000313" key="3">
    <source>
        <dbReference type="Proteomes" id="UP001168877"/>
    </source>
</evidence>
<reference evidence="2" key="2">
    <citation type="submission" date="2023-06" db="EMBL/GenBank/DDBJ databases">
        <authorList>
            <person name="Swenson N.G."/>
            <person name="Wegrzyn J.L."/>
            <person name="Mcevoy S.L."/>
        </authorList>
    </citation>
    <scope>NUCLEOTIDE SEQUENCE</scope>
    <source>
        <strain evidence="2">NS2018</strain>
        <tissue evidence="2">Leaf</tissue>
    </source>
</reference>
<protein>
    <submittedName>
        <fullName evidence="2">Uncharacterized protein</fullName>
    </submittedName>
</protein>
<keyword evidence="3" id="KW-1185">Reference proteome</keyword>
<name>A0AA39RU86_ACESA</name>
<dbReference type="AlphaFoldDB" id="A0AA39RU86"/>
<feature type="compositionally biased region" description="Polar residues" evidence="1">
    <location>
        <begin position="54"/>
        <end position="66"/>
    </location>
</feature>
<organism evidence="2 3">
    <name type="scientific">Acer saccharum</name>
    <name type="common">Sugar maple</name>
    <dbReference type="NCBI Taxonomy" id="4024"/>
    <lineage>
        <taxon>Eukaryota</taxon>
        <taxon>Viridiplantae</taxon>
        <taxon>Streptophyta</taxon>
        <taxon>Embryophyta</taxon>
        <taxon>Tracheophyta</taxon>
        <taxon>Spermatophyta</taxon>
        <taxon>Magnoliopsida</taxon>
        <taxon>eudicotyledons</taxon>
        <taxon>Gunneridae</taxon>
        <taxon>Pentapetalae</taxon>
        <taxon>rosids</taxon>
        <taxon>malvids</taxon>
        <taxon>Sapindales</taxon>
        <taxon>Sapindaceae</taxon>
        <taxon>Hippocastanoideae</taxon>
        <taxon>Acereae</taxon>
        <taxon>Acer</taxon>
    </lineage>
</organism>